<sequence length="48" mass="5609">MNRLEKELRVLCKMIFHFIHGVDQYYEALPIIYISALSLAFLITLIAP</sequence>
<keyword evidence="1" id="KW-0812">Transmembrane</keyword>
<name>A0A101M5K8_PICGL</name>
<organism evidence="2">
    <name type="scientific">Picea glauca</name>
    <name type="common">White spruce</name>
    <name type="synonym">Pinus glauca</name>
    <dbReference type="NCBI Taxonomy" id="3330"/>
    <lineage>
        <taxon>Eukaryota</taxon>
        <taxon>Viridiplantae</taxon>
        <taxon>Streptophyta</taxon>
        <taxon>Embryophyta</taxon>
        <taxon>Tracheophyta</taxon>
        <taxon>Spermatophyta</taxon>
        <taxon>Pinopsida</taxon>
        <taxon>Pinidae</taxon>
        <taxon>Conifers I</taxon>
        <taxon>Pinales</taxon>
        <taxon>Pinaceae</taxon>
        <taxon>Picea</taxon>
    </lineage>
</organism>
<keyword evidence="1" id="KW-1133">Transmembrane helix</keyword>
<evidence type="ECO:0000313" key="2">
    <source>
        <dbReference type="EMBL" id="KUM51344.1"/>
    </source>
</evidence>
<geneLocation type="mitochondrion" evidence="2"/>
<proteinExistence type="predicted"/>
<feature type="transmembrane region" description="Helical" evidence="1">
    <location>
        <begin position="28"/>
        <end position="47"/>
    </location>
</feature>
<keyword evidence="2" id="KW-0496">Mitochondrion</keyword>
<evidence type="ECO:0000256" key="1">
    <source>
        <dbReference type="SAM" id="Phobius"/>
    </source>
</evidence>
<dbReference type="AlphaFoldDB" id="A0A101M5K8"/>
<keyword evidence="1" id="KW-0472">Membrane</keyword>
<accession>A0A101M5K8</accession>
<dbReference type="EMBL" id="LKAM01000001">
    <property type="protein sequence ID" value="KUM51344.1"/>
    <property type="molecule type" value="Genomic_DNA"/>
</dbReference>
<gene>
    <name evidence="2" type="ORF">ABT39_MTgene1191</name>
</gene>
<comment type="caution">
    <text evidence="2">The sequence shown here is derived from an EMBL/GenBank/DDBJ whole genome shotgun (WGS) entry which is preliminary data.</text>
</comment>
<protein>
    <submittedName>
        <fullName evidence="2">Uncharacterized protein</fullName>
    </submittedName>
</protein>
<reference evidence="2" key="1">
    <citation type="journal article" date="2015" name="Genome Biol. Evol.">
        <title>Organellar Genomes of White Spruce (Picea glauca): Assembly and Annotation.</title>
        <authorList>
            <person name="Jackman S.D."/>
            <person name="Warren R.L."/>
            <person name="Gibb E.A."/>
            <person name="Vandervalk B.P."/>
            <person name="Mohamadi H."/>
            <person name="Chu J."/>
            <person name="Raymond A."/>
            <person name="Pleasance S."/>
            <person name="Coope R."/>
            <person name="Wildung M.R."/>
            <person name="Ritland C.E."/>
            <person name="Bousquet J."/>
            <person name="Jones S.J."/>
            <person name="Bohlmann J."/>
            <person name="Birol I."/>
        </authorList>
    </citation>
    <scope>NUCLEOTIDE SEQUENCE [LARGE SCALE GENOMIC DNA]</scope>
    <source>
        <tissue evidence="2">Flushing bud</tissue>
    </source>
</reference>